<dbReference type="PRINTS" id="PR00035">
    <property type="entry name" value="HTHGNTR"/>
</dbReference>
<evidence type="ECO:0000259" key="6">
    <source>
        <dbReference type="PROSITE" id="PS50949"/>
    </source>
</evidence>
<keyword evidence="4" id="KW-0238">DNA-binding</keyword>
<dbReference type="PANTHER" id="PTHR46577">
    <property type="entry name" value="HTH-TYPE TRANSCRIPTIONAL REGULATORY PROTEIN GABR"/>
    <property type="match status" value="1"/>
</dbReference>
<dbReference type="InterPro" id="IPR015424">
    <property type="entry name" value="PyrdxlP-dep_Trfase"/>
</dbReference>
<dbReference type="SMART" id="SM00345">
    <property type="entry name" value="HTH_GNTR"/>
    <property type="match status" value="1"/>
</dbReference>
<dbReference type="CDD" id="cd07377">
    <property type="entry name" value="WHTH_GntR"/>
    <property type="match status" value="1"/>
</dbReference>
<sequence length="479" mass="52280">MRESASGRSELGLYLALDEQPSHLPQYRRLFMALRDMILSGDLPSGRQLPPTRQLASILGISRNTAKSAYEQLQAEGFIHARPGRGSEVARLPERHQASHATTPVKCQTLVAAEVRAEVAAEPRTLPLQPAIPALDAFPLNRWRQCLARASGSPHLLASPPAGEPLLRAQIAQWLARQRGMRVSPEQIVVTSGSQQGLDLIARHLLTPGDKVVLETPGFPGTAHSMAAAGGDCLFWPQQALAQAQLPPTARLLLVTPSRNFPLGHSLDAHARLALLQWADDVGAWIIEDDYDSEFAVGEAHTSLFSLSAHPRVIYTGTFSRTMFPGLRLGYLVLPEDQVEAVLQLRRYADGGLSSLTQRALGLWMAEGHYDRHLSRMKRLYAKRRSQLLSLLSETPASDWPCLDAGGGIHLVLGLPVTWSDRALEARLAAVGVGSRALSLYQAATDQQARQGIVLGFAGWDQTVMRAAVMQLARVLNEH</sequence>
<keyword evidence="2" id="KW-0663">Pyridoxal phosphate</keyword>
<accession>A0A1E2V5F4</accession>
<proteinExistence type="inferred from homology"/>
<dbReference type="RefSeq" id="WP_068996614.1">
    <property type="nucleotide sequence ID" value="NZ_MDTQ01000001.1"/>
</dbReference>
<dbReference type="GO" id="GO:0030170">
    <property type="term" value="F:pyridoxal phosphate binding"/>
    <property type="evidence" value="ECO:0007669"/>
    <property type="project" value="InterPro"/>
</dbReference>
<dbReference type="SUPFAM" id="SSF53383">
    <property type="entry name" value="PLP-dependent transferases"/>
    <property type="match status" value="1"/>
</dbReference>
<dbReference type="Gene3D" id="3.40.640.10">
    <property type="entry name" value="Type I PLP-dependent aspartate aminotransferase-like (Major domain)"/>
    <property type="match status" value="1"/>
</dbReference>
<dbReference type="PANTHER" id="PTHR46577:SF1">
    <property type="entry name" value="HTH-TYPE TRANSCRIPTIONAL REGULATORY PROTEIN GABR"/>
    <property type="match status" value="1"/>
</dbReference>
<dbReference type="InterPro" id="IPR036390">
    <property type="entry name" value="WH_DNA-bd_sf"/>
</dbReference>
<dbReference type="InterPro" id="IPR015421">
    <property type="entry name" value="PyrdxlP-dep_Trfase_major"/>
</dbReference>
<dbReference type="Proteomes" id="UP000094291">
    <property type="component" value="Unassembled WGS sequence"/>
</dbReference>
<comment type="similarity">
    <text evidence="1">In the C-terminal section; belongs to the class-I pyridoxal-phosphate-dependent aminotransferase family.</text>
</comment>
<dbReference type="InterPro" id="IPR000524">
    <property type="entry name" value="Tscrpt_reg_HTH_GntR"/>
</dbReference>
<evidence type="ECO:0000313" key="7">
    <source>
        <dbReference type="EMBL" id="ODC02230.1"/>
    </source>
</evidence>
<dbReference type="AlphaFoldDB" id="A0A1E2V5F4"/>
<evidence type="ECO:0000256" key="4">
    <source>
        <dbReference type="ARBA" id="ARBA00023125"/>
    </source>
</evidence>
<dbReference type="InterPro" id="IPR051446">
    <property type="entry name" value="HTH_trans_reg/aminotransferase"/>
</dbReference>
<dbReference type="STRING" id="197479.BFW38_00375"/>
<evidence type="ECO:0000256" key="2">
    <source>
        <dbReference type="ARBA" id="ARBA00022898"/>
    </source>
</evidence>
<gene>
    <name evidence="7" type="ORF">BFW38_00375</name>
</gene>
<feature type="domain" description="HTH gntR-type" evidence="6">
    <location>
        <begin position="24"/>
        <end position="92"/>
    </location>
</feature>
<dbReference type="Pfam" id="PF00392">
    <property type="entry name" value="GntR"/>
    <property type="match status" value="1"/>
</dbReference>
<dbReference type="EMBL" id="MDTQ01000001">
    <property type="protein sequence ID" value="ODC02230.1"/>
    <property type="molecule type" value="Genomic_DNA"/>
</dbReference>
<dbReference type="GO" id="GO:0003700">
    <property type="term" value="F:DNA-binding transcription factor activity"/>
    <property type="evidence" value="ECO:0007669"/>
    <property type="project" value="InterPro"/>
</dbReference>
<keyword evidence="3" id="KW-0805">Transcription regulation</keyword>
<dbReference type="GO" id="GO:0003677">
    <property type="term" value="F:DNA binding"/>
    <property type="evidence" value="ECO:0007669"/>
    <property type="project" value="UniProtKB-KW"/>
</dbReference>
<reference evidence="7 8" key="1">
    <citation type="submission" date="2016-08" db="EMBL/GenBank/DDBJ databases">
        <authorList>
            <person name="Seilhamer J.J."/>
        </authorList>
    </citation>
    <scope>NUCLEOTIDE SEQUENCE [LARGE SCALE GENOMIC DNA]</scope>
    <source>
        <strain evidence="7 8">PH27A</strain>
    </source>
</reference>
<evidence type="ECO:0000256" key="3">
    <source>
        <dbReference type="ARBA" id="ARBA00023015"/>
    </source>
</evidence>
<dbReference type="Pfam" id="PF00155">
    <property type="entry name" value="Aminotran_1_2"/>
    <property type="match status" value="1"/>
</dbReference>
<dbReference type="SUPFAM" id="SSF46785">
    <property type="entry name" value="Winged helix' DNA-binding domain"/>
    <property type="match status" value="1"/>
</dbReference>
<evidence type="ECO:0000313" key="8">
    <source>
        <dbReference type="Proteomes" id="UP000094291"/>
    </source>
</evidence>
<dbReference type="InterPro" id="IPR036388">
    <property type="entry name" value="WH-like_DNA-bd_sf"/>
</dbReference>
<dbReference type="OrthoDB" id="9808770at2"/>
<organism evidence="7 8">
    <name type="scientific">Terasakiispira papahanaumokuakeensis</name>
    <dbReference type="NCBI Taxonomy" id="197479"/>
    <lineage>
        <taxon>Bacteria</taxon>
        <taxon>Pseudomonadati</taxon>
        <taxon>Pseudomonadota</taxon>
        <taxon>Gammaproteobacteria</taxon>
        <taxon>Oceanospirillales</taxon>
        <taxon>Terasakiispira</taxon>
    </lineage>
</organism>
<evidence type="ECO:0000256" key="1">
    <source>
        <dbReference type="ARBA" id="ARBA00005384"/>
    </source>
</evidence>
<dbReference type="InterPro" id="IPR004839">
    <property type="entry name" value="Aminotransferase_I/II_large"/>
</dbReference>
<name>A0A1E2V5F4_9GAMM</name>
<keyword evidence="5" id="KW-0804">Transcription</keyword>
<protein>
    <recommendedName>
        <fullName evidence="6">HTH gntR-type domain-containing protein</fullName>
    </recommendedName>
</protein>
<comment type="caution">
    <text evidence="7">The sequence shown here is derived from an EMBL/GenBank/DDBJ whole genome shotgun (WGS) entry which is preliminary data.</text>
</comment>
<evidence type="ECO:0000256" key="5">
    <source>
        <dbReference type="ARBA" id="ARBA00023163"/>
    </source>
</evidence>
<keyword evidence="8" id="KW-1185">Reference proteome</keyword>
<dbReference type="Gene3D" id="1.10.10.10">
    <property type="entry name" value="Winged helix-like DNA-binding domain superfamily/Winged helix DNA-binding domain"/>
    <property type="match status" value="1"/>
</dbReference>
<dbReference type="PROSITE" id="PS50949">
    <property type="entry name" value="HTH_GNTR"/>
    <property type="match status" value="1"/>
</dbReference>
<dbReference type="CDD" id="cd00609">
    <property type="entry name" value="AAT_like"/>
    <property type="match status" value="1"/>
</dbReference>